<organism evidence="3 4">
    <name type="scientific">Planctomicrobium piriforme</name>
    <dbReference type="NCBI Taxonomy" id="1576369"/>
    <lineage>
        <taxon>Bacteria</taxon>
        <taxon>Pseudomonadati</taxon>
        <taxon>Planctomycetota</taxon>
        <taxon>Planctomycetia</taxon>
        <taxon>Planctomycetales</taxon>
        <taxon>Planctomycetaceae</taxon>
        <taxon>Planctomicrobium</taxon>
    </lineage>
</organism>
<dbReference type="RefSeq" id="WP_139228485.1">
    <property type="nucleotide sequence ID" value="NZ_FOQD01000011.1"/>
</dbReference>
<dbReference type="Proteomes" id="UP000199518">
    <property type="component" value="Unassembled WGS sequence"/>
</dbReference>
<evidence type="ECO:0000313" key="4">
    <source>
        <dbReference type="Proteomes" id="UP000199518"/>
    </source>
</evidence>
<feature type="region of interest" description="Disordered" evidence="1">
    <location>
        <begin position="91"/>
        <end position="110"/>
    </location>
</feature>
<keyword evidence="2" id="KW-0812">Transmembrane</keyword>
<evidence type="ECO:0000256" key="1">
    <source>
        <dbReference type="SAM" id="MobiDB-lite"/>
    </source>
</evidence>
<name>A0A1I3JXS2_9PLAN</name>
<evidence type="ECO:0008006" key="5">
    <source>
        <dbReference type="Google" id="ProtNLM"/>
    </source>
</evidence>
<keyword evidence="2" id="KW-1133">Transmembrane helix</keyword>
<reference evidence="4" key="1">
    <citation type="submission" date="2016-10" db="EMBL/GenBank/DDBJ databases">
        <authorList>
            <person name="Varghese N."/>
            <person name="Submissions S."/>
        </authorList>
    </citation>
    <scope>NUCLEOTIDE SEQUENCE [LARGE SCALE GENOMIC DNA]</scope>
    <source>
        <strain evidence="4">DSM 26348</strain>
    </source>
</reference>
<dbReference type="EMBL" id="FOQD01000011">
    <property type="protein sequence ID" value="SFI65057.1"/>
    <property type="molecule type" value="Genomic_DNA"/>
</dbReference>
<proteinExistence type="predicted"/>
<gene>
    <name evidence="3" type="ORF">SAMN05421753_11151</name>
</gene>
<keyword evidence="2" id="KW-0472">Membrane</keyword>
<feature type="transmembrane region" description="Helical" evidence="2">
    <location>
        <begin position="257"/>
        <end position="279"/>
    </location>
</feature>
<evidence type="ECO:0000313" key="3">
    <source>
        <dbReference type="EMBL" id="SFI65057.1"/>
    </source>
</evidence>
<evidence type="ECO:0000256" key="2">
    <source>
        <dbReference type="SAM" id="Phobius"/>
    </source>
</evidence>
<keyword evidence="4" id="KW-1185">Reference proteome</keyword>
<dbReference type="OrthoDB" id="251257at2"/>
<protein>
    <recommendedName>
        <fullName evidence="5">GYF domain-containing protein</fullName>
    </recommendedName>
</protein>
<dbReference type="AlphaFoldDB" id="A0A1I3JXS2"/>
<dbReference type="STRING" id="1576369.SAMN05421753_11151"/>
<accession>A0A1I3JXS2</accession>
<feature type="compositionally biased region" description="Polar residues" evidence="1">
    <location>
        <begin position="91"/>
        <end position="105"/>
    </location>
</feature>
<sequence>MRGRQCSPVLFPELLSLARSGLLAPDDLVRVGESSEWIAAGEVAGLFHMAGRAEEVSKWRANRRAIVQVSSPRIASSATVEAAAEISDVRQANDNSVSHDQSQATELPGEGSLEHEIKAATFEAALRLREKYQHQPEINSAEPSQIGSVIHSASNAIRRALLAVIWFPFALIGKLWSRTQLQLECPDWVGRVFSVIFSGETLKFLFRWGMTIAVPNLIAYGITTWSETQLQRYPTREMINAQIKPFPGCGPCSPNEYTFLLIDVMIFSAIVTYVGIRWLEAKAED</sequence>